<keyword evidence="1" id="KW-0812">Transmembrane</keyword>
<dbReference type="PANTHER" id="PTHR36933">
    <property type="entry name" value="SLL0788 PROTEIN"/>
    <property type="match status" value="1"/>
</dbReference>
<feature type="transmembrane region" description="Helical" evidence="1">
    <location>
        <begin position="70"/>
        <end position="89"/>
    </location>
</feature>
<reference evidence="3" key="2">
    <citation type="submission" date="2020-09" db="EMBL/GenBank/DDBJ databases">
        <authorList>
            <person name="Sun Q."/>
            <person name="Sedlacek I."/>
        </authorList>
    </citation>
    <scope>NUCLEOTIDE SEQUENCE</scope>
    <source>
        <strain evidence="3">CCM 7684</strain>
    </source>
</reference>
<evidence type="ECO:0000313" key="4">
    <source>
        <dbReference type="Proteomes" id="UP000602745"/>
    </source>
</evidence>
<gene>
    <name evidence="3" type="ORF">GCM10007276_31710</name>
</gene>
<feature type="transmembrane region" description="Helical" evidence="1">
    <location>
        <begin position="335"/>
        <end position="357"/>
    </location>
</feature>
<dbReference type="Gene3D" id="1.20.1260.10">
    <property type="match status" value="1"/>
</dbReference>
<feature type="transmembrane region" description="Helical" evidence="1">
    <location>
        <begin position="259"/>
        <end position="277"/>
    </location>
</feature>
<evidence type="ECO:0000313" key="3">
    <source>
        <dbReference type="EMBL" id="GGE52372.1"/>
    </source>
</evidence>
<feature type="domain" description="DUF305" evidence="2">
    <location>
        <begin position="370"/>
        <end position="476"/>
    </location>
</feature>
<dbReference type="AlphaFoldDB" id="A0A8J2YMJ9"/>
<dbReference type="InterPro" id="IPR005183">
    <property type="entry name" value="DUF305_CopM-like"/>
</dbReference>
<evidence type="ECO:0000259" key="2">
    <source>
        <dbReference type="Pfam" id="PF03713"/>
    </source>
</evidence>
<keyword evidence="4" id="KW-1185">Reference proteome</keyword>
<feature type="transmembrane region" description="Helical" evidence="1">
    <location>
        <begin position="149"/>
        <end position="178"/>
    </location>
</feature>
<dbReference type="Proteomes" id="UP000602745">
    <property type="component" value="Unassembled WGS sequence"/>
</dbReference>
<feature type="transmembrane region" description="Helical" evidence="1">
    <location>
        <begin position="184"/>
        <end position="206"/>
    </location>
</feature>
<dbReference type="InterPro" id="IPR012347">
    <property type="entry name" value="Ferritin-like"/>
</dbReference>
<dbReference type="PANTHER" id="PTHR36933:SF1">
    <property type="entry name" value="SLL0788 PROTEIN"/>
    <property type="match status" value="1"/>
</dbReference>
<sequence>MTRSHAYSDPAAPAAGGAFTCRLHGRWGLASLAALAPTIWATTAEAHVKWFAPYIVNASPAPIGRTLADIWFWTAIVLVLAFFLATRAVEKSPTGEAILSGLDRVTEPLWTRLDDFVRAVIGAFFVAVFAVGGVYLTPDLQTPAEWVSWLQLLIAFGVFSRRTMPLSAAGIILLWVLALRDYDLFHLLDYLALGVAVAAYLVLAASSNEDWRKHRFEVLRWGVAIALMWSSLEKFAYPDWFYPLVEEKPFLTFGMPRDVFIPMAGVAEFTMGFGLLWTPLVRRLSAIALFIIFNAAVYPFGRIDLVGHALIMAIIVAIAADHTREMRVLPALRRAFVGVPAGLVAALVLFSSAYWGLHLAFYGANSGGEQAALMTTHTPNAEHPHATDAGASVVPNPSAMAAYAKTMSTMHGPMMEGMQHPDPDVAFIKGMIPHHQGAIDMSEVVLQYGRDPTTHALARHFIAEQKAEIAEMQNWLKSRGIAVD</sequence>
<feature type="transmembrane region" description="Helical" evidence="1">
    <location>
        <begin position="116"/>
        <end position="137"/>
    </location>
</feature>
<proteinExistence type="predicted"/>
<comment type="caution">
    <text evidence="3">The sequence shown here is derived from an EMBL/GenBank/DDBJ whole genome shotgun (WGS) entry which is preliminary data.</text>
</comment>
<protein>
    <recommendedName>
        <fullName evidence="2">DUF305 domain-containing protein</fullName>
    </recommendedName>
</protein>
<dbReference type="Pfam" id="PF03713">
    <property type="entry name" value="DUF305"/>
    <property type="match status" value="1"/>
</dbReference>
<organism evidence="3 4">
    <name type="scientific">Agaricicola taiwanensis</name>
    <dbReference type="NCBI Taxonomy" id="591372"/>
    <lineage>
        <taxon>Bacteria</taxon>
        <taxon>Pseudomonadati</taxon>
        <taxon>Pseudomonadota</taxon>
        <taxon>Alphaproteobacteria</taxon>
        <taxon>Rhodobacterales</taxon>
        <taxon>Paracoccaceae</taxon>
        <taxon>Agaricicola</taxon>
    </lineage>
</organism>
<feature type="transmembrane region" description="Helical" evidence="1">
    <location>
        <begin position="306"/>
        <end position="323"/>
    </location>
</feature>
<feature type="transmembrane region" description="Helical" evidence="1">
    <location>
        <begin position="284"/>
        <end position="300"/>
    </location>
</feature>
<keyword evidence="1" id="KW-1133">Transmembrane helix</keyword>
<keyword evidence="1" id="KW-0472">Membrane</keyword>
<dbReference type="RefSeq" id="WP_188410803.1">
    <property type="nucleotide sequence ID" value="NZ_BMCP01000005.1"/>
</dbReference>
<evidence type="ECO:0000256" key="1">
    <source>
        <dbReference type="SAM" id="Phobius"/>
    </source>
</evidence>
<name>A0A8J2YMJ9_9RHOB</name>
<reference evidence="3" key="1">
    <citation type="journal article" date="2014" name="Int. J. Syst. Evol. Microbiol.">
        <title>Complete genome sequence of Corynebacterium casei LMG S-19264T (=DSM 44701T), isolated from a smear-ripened cheese.</title>
        <authorList>
            <consortium name="US DOE Joint Genome Institute (JGI-PGF)"/>
            <person name="Walter F."/>
            <person name="Albersmeier A."/>
            <person name="Kalinowski J."/>
            <person name="Ruckert C."/>
        </authorList>
    </citation>
    <scope>NUCLEOTIDE SEQUENCE</scope>
    <source>
        <strain evidence="3">CCM 7684</strain>
    </source>
</reference>
<dbReference type="EMBL" id="BMCP01000005">
    <property type="protein sequence ID" value="GGE52372.1"/>
    <property type="molecule type" value="Genomic_DNA"/>
</dbReference>
<accession>A0A8J2YMJ9</accession>